<dbReference type="InterPro" id="IPR037151">
    <property type="entry name" value="AlkB-like_sf"/>
</dbReference>
<feature type="chain" id="PRO_5005191287" description="Fe2OG dioxygenase domain-containing protein" evidence="3">
    <location>
        <begin position="18"/>
        <end position="388"/>
    </location>
</feature>
<dbReference type="InterPro" id="IPR005123">
    <property type="entry name" value="Oxoglu/Fe-dep_dioxygenase_dom"/>
</dbReference>
<keyword evidence="3" id="KW-0732">Signal</keyword>
<dbReference type="PROSITE" id="PS51471">
    <property type="entry name" value="FE2OG_OXY"/>
    <property type="match status" value="1"/>
</dbReference>
<dbReference type="VEuPathDB" id="CryptoDB:Cvel_23600"/>
<proteinExistence type="inferred from homology"/>
<dbReference type="PANTHER" id="PTHR42256:SF1">
    <property type="entry name" value="FE2OG DIOXYGENASE DOMAIN-CONTAINING PROTEIN"/>
    <property type="match status" value="1"/>
</dbReference>
<keyword evidence="1" id="KW-0408">Iron</keyword>
<feature type="region of interest" description="Disordered" evidence="2">
    <location>
        <begin position="35"/>
        <end position="120"/>
    </location>
</feature>
<evidence type="ECO:0000256" key="2">
    <source>
        <dbReference type="SAM" id="MobiDB-lite"/>
    </source>
</evidence>
<feature type="compositionally biased region" description="Basic residues" evidence="2">
    <location>
        <begin position="65"/>
        <end position="75"/>
    </location>
</feature>
<comment type="similarity">
    <text evidence="1">Belongs to the iron/ascorbate-dependent oxidoreductase family.</text>
</comment>
<feature type="compositionally biased region" description="Basic and acidic residues" evidence="2">
    <location>
        <begin position="36"/>
        <end position="64"/>
    </location>
</feature>
<dbReference type="AlphaFoldDB" id="A0A0G4GW06"/>
<keyword evidence="1" id="KW-0479">Metal-binding</keyword>
<evidence type="ECO:0000313" key="5">
    <source>
        <dbReference type="EMBL" id="CEM35067.1"/>
    </source>
</evidence>
<accession>A0A0G4GW06</accession>
<feature type="signal peptide" evidence="3">
    <location>
        <begin position="1"/>
        <end position="17"/>
    </location>
</feature>
<feature type="domain" description="Fe2OG dioxygenase" evidence="4">
    <location>
        <begin position="259"/>
        <end position="363"/>
    </location>
</feature>
<organism evidence="5">
    <name type="scientific">Chromera velia CCMP2878</name>
    <dbReference type="NCBI Taxonomy" id="1169474"/>
    <lineage>
        <taxon>Eukaryota</taxon>
        <taxon>Sar</taxon>
        <taxon>Alveolata</taxon>
        <taxon>Colpodellida</taxon>
        <taxon>Chromeraceae</taxon>
        <taxon>Chromera</taxon>
    </lineage>
</organism>
<dbReference type="GO" id="GO:0046872">
    <property type="term" value="F:metal ion binding"/>
    <property type="evidence" value="ECO:0007669"/>
    <property type="project" value="UniProtKB-KW"/>
</dbReference>
<evidence type="ECO:0000256" key="3">
    <source>
        <dbReference type="SAM" id="SignalP"/>
    </source>
</evidence>
<feature type="region of interest" description="Disordered" evidence="2">
    <location>
        <begin position="366"/>
        <end position="388"/>
    </location>
</feature>
<name>A0A0G4GW06_9ALVE</name>
<evidence type="ECO:0000256" key="1">
    <source>
        <dbReference type="RuleBase" id="RU003682"/>
    </source>
</evidence>
<dbReference type="EMBL" id="CDMZ01001603">
    <property type="protein sequence ID" value="CEM35067.1"/>
    <property type="molecule type" value="Genomic_DNA"/>
</dbReference>
<evidence type="ECO:0000259" key="4">
    <source>
        <dbReference type="PROSITE" id="PS51471"/>
    </source>
</evidence>
<reference evidence="5" key="1">
    <citation type="submission" date="2014-11" db="EMBL/GenBank/DDBJ databases">
        <authorList>
            <person name="Otto D Thomas"/>
            <person name="Naeem Raeece"/>
        </authorList>
    </citation>
    <scope>NUCLEOTIDE SEQUENCE</scope>
</reference>
<gene>
    <name evidence="5" type="ORF">Cvel_23600</name>
</gene>
<dbReference type="Gene3D" id="2.60.120.590">
    <property type="entry name" value="Alpha-ketoglutarate-dependent dioxygenase AlkB-like"/>
    <property type="match status" value="1"/>
</dbReference>
<sequence length="388" mass="44704">MRAVVFLFSVFCPVSFASSSASPLLAWQPSLTSVREPPRWREGGRRPERPRRREFEGDRFERRRHDNRGHQRPSLHSRFESTKRRDGSRSLLHRDRDRRPRGLDEGRNFKPSDLQPGRDVPADECLEFLDDDPRVVNGVKVAAGNSKGKGRNTESFVPESTLVRPEMRVLVGPKKQEYGKLLKHDDVVIVPELVCDEDDWSLYYKLIEEIRHLQQSKEKNADWIPWHEGCHLISKAPEKSQTFQEVMGKITKYFNMKEGSQGIRFNWYRDASDWKPFHHDSAAFNRDRARKQNITVGVSFGATRELAFLHADTGLRTYFPQSNGMVFSFGRDVNIKWKHGINALPADEQHGKGRISIIVWGQAQDTVEEPDSPPMIDNGRGGGGRRRH</sequence>
<keyword evidence="1" id="KW-0560">Oxidoreductase</keyword>
<feature type="compositionally biased region" description="Basic and acidic residues" evidence="2">
    <location>
        <begin position="77"/>
        <end position="110"/>
    </location>
</feature>
<protein>
    <recommendedName>
        <fullName evidence="4">Fe2OG dioxygenase domain-containing protein</fullName>
    </recommendedName>
</protein>
<dbReference type="PANTHER" id="PTHR42256">
    <property type="entry name" value="OXOGLUTARATE/IRON-DEPENDENT DIOXYGENASE"/>
    <property type="match status" value="1"/>
</dbReference>
<dbReference type="GO" id="GO:0016491">
    <property type="term" value="F:oxidoreductase activity"/>
    <property type="evidence" value="ECO:0007669"/>
    <property type="project" value="UniProtKB-KW"/>
</dbReference>
<dbReference type="SUPFAM" id="SSF51197">
    <property type="entry name" value="Clavaminate synthase-like"/>
    <property type="match status" value="1"/>
</dbReference>